<dbReference type="Pfam" id="PF17932">
    <property type="entry name" value="TetR_C_24"/>
    <property type="match status" value="1"/>
</dbReference>
<dbReference type="SUPFAM" id="SSF46689">
    <property type="entry name" value="Homeodomain-like"/>
    <property type="match status" value="1"/>
</dbReference>
<dbReference type="PRINTS" id="PR00455">
    <property type="entry name" value="HTHTETR"/>
</dbReference>
<dbReference type="PROSITE" id="PS50977">
    <property type="entry name" value="HTH_TETR_2"/>
    <property type="match status" value="1"/>
</dbReference>
<dbReference type="RefSeq" id="WP_318598556.1">
    <property type="nucleotide sequence ID" value="NZ_JAWSTH010000049.1"/>
</dbReference>
<dbReference type="SUPFAM" id="SSF48498">
    <property type="entry name" value="Tetracyclin repressor-like, C-terminal domain"/>
    <property type="match status" value="1"/>
</dbReference>
<feature type="domain" description="HTH tetR-type" evidence="3">
    <location>
        <begin position="18"/>
        <end position="78"/>
    </location>
</feature>
<evidence type="ECO:0000313" key="4">
    <source>
        <dbReference type="EMBL" id="MDW5596176.1"/>
    </source>
</evidence>
<organism evidence="4 5">
    <name type="scientific">Conexibacter stalactiti</name>
    <dbReference type="NCBI Taxonomy" id="1940611"/>
    <lineage>
        <taxon>Bacteria</taxon>
        <taxon>Bacillati</taxon>
        <taxon>Actinomycetota</taxon>
        <taxon>Thermoleophilia</taxon>
        <taxon>Solirubrobacterales</taxon>
        <taxon>Conexibacteraceae</taxon>
        <taxon>Conexibacter</taxon>
    </lineage>
</organism>
<dbReference type="Proteomes" id="UP001284601">
    <property type="component" value="Unassembled WGS sequence"/>
</dbReference>
<dbReference type="Pfam" id="PF00440">
    <property type="entry name" value="TetR_N"/>
    <property type="match status" value="1"/>
</dbReference>
<evidence type="ECO:0000256" key="1">
    <source>
        <dbReference type="ARBA" id="ARBA00023125"/>
    </source>
</evidence>
<reference evidence="5" key="1">
    <citation type="submission" date="2023-07" db="EMBL/GenBank/DDBJ databases">
        <title>Conexibacter stalactiti sp. nov., isolated from stalactites in a lava cave and emended description of the genus Conexibacter.</title>
        <authorList>
            <person name="Lee S.D."/>
        </authorList>
    </citation>
    <scope>NUCLEOTIDE SEQUENCE [LARGE SCALE GENOMIC DNA]</scope>
    <source>
        <strain evidence="5">KCTC 39840</strain>
    </source>
</reference>
<keyword evidence="5" id="KW-1185">Reference proteome</keyword>
<dbReference type="EMBL" id="JAWSTH010000049">
    <property type="protein sequence ID" value="MDW5596176.1"/>
    <property type="molecule type" value="Genomic_DNA"/>
</dbReference>
<dbReference type="InterPro" id="IPR036271">
    <property type="entry name" value="Tet_transcr_reg_TetR-rel_C_sf"/>
</dbReference>
<evidence type="ECO:0000313" key="5">
    <source>
        <dbReference type="Proteomes" id="UP001284601"/>
    </source>
</evidence>
<feature type="DNA-binding region" description="H-T-H motif" evidence="2">
    <location>
        <begin position="41"/>
        <end position="60"/>
    </location>
</feature>
<gene>
    <name evidence="4" type="ORF">R7226_17645</name>
</gene>
<evidence type="ECO:0000259" key="3">
    <source>
        <dbReference type="PROSITE" id="PS50977"/>
    </source>
</evidence>
<evidence type="ECO:0000256" key="2">
    <source>
        <dbReference type="PROSITE-ProRule" id="PRU00335"/>
    </source>
</evidence>
<dbReference type="PANTHER" id="PTHR30055:SF200">
    <property type="entry name" value="HTH-TYPE TRANSCRIPTIONAL REPRESSOR BDCR"/>
    <property type="match status" value="1"/>
</dbReference>
<proteinExistence type="predicted"/>
<dbReference type="InterPro" id="IPR050109">
    <property type="entry name" value="HTH-type_TetR-like_transc_reg"/>
</dbReference>
<dbReference type="InterPro" id="IPR001647">
    <property type="entry name" value="HTH_TetR"/>
</dbReference>
<comment type="caution">
    <text evidence="4">The sequence shown here is derived from an EMBL/GenBank/DDBJ whole genome shotgun (WGS) entry which is preliminary data.</text>
</comment>
<protein>
    <submittedName>
        <fullName evidence="4">TetR/AcrR family transcriptional regulator</fullName>
    </submittedName>
</protein>
<accession>A0ABU4HS71</accession>
<dbReference type="InterPro" id="IPR041490">
    <property type="entry name" value="KstR2_TetR_C"/>
</dbReference>
<name>A0ABU4HS71_9ACTN</name>
<dbReference type="PANTHER" id="PTHR30055">
    <property type="entry name" value="HTH-TYPE TRANSCRIPTIONAL REGULATOR RUTR"/>
    <property type="match status" value="1"/>
</dbReference>
<reference evidence="4 5" key="2">
    <citation type="submission" date="2023-10" db="EMBL/GenBank/DDBJ databases">
        <authorList>
            <person name="Han X.F."/>
        </authorList>
    </citation>
    <scope>NUCLEOTIDE SEQUENCE [LARGE SCALE GENOMIC DNA]</scope>
    <source>
        <strain evidence="4 5">KCTC 39840</strain>
    </source>
</reference>
<sequence length="203" mass="22488">MDDETARLYAELWAHVEPESSRRLLLAALDAFADRGFEAATTRDISRRAGMSPAAVYVHYRSKVEMLGEIMRIGHESVLESARTAMDERDGPSERTAAFVSAFSSWHARFSTLGQVTAHELRALPPERFGEILSLRQATERLVADELRAGAAGGELHVDDLQGTVRAIMSLGVDSARWYTPQRGGDPESIGRLHADLVLRMLR</sequence>
<keyword evidence="1 2" id="KW-0238">DNA-binding</keyword>
<dbReference type="Gene3D" id="1.10.357.10">
    <property type="entry name" value="Tetracycline Repressor, domain 2"/>
    <property type="match status" value="1"/>
</dbReference>
<dbReference type="InterPro" id="IPR009057">
    <property type="entry name" value="Homeodomain-like_sf"/>
</dbReference>